<keyword evidence="1" id="KW-1133">Transmembrane helix</keyword>
<feature type="domain" description="CAAX prenyl protease 2/Lysostaphin resistance protein A-like" evidence="2">
    <location>
        <begin position="149"/>
        <end position="237"/>
    </location>
</feature>
<proteinExistence type="predicted"/>
<dbReference type="GO" id="GO:0004175">
    <property type="term" value="F:endopeptidase activity"/>
    <property type="evidence" value="ECO:0007669"/>
    <property type="project" value="UniProtKB-ARBA"/>
</dbReference>
<feature type="transmembrane region" description="Helical" evidence="1">
    <location>
        <begin position="12"/>
        <end position="41"/>
    </location>
</feature>
<feature type="transmembrane region" description="Helical" evidence="1">
    <location>
        <begin position="252"/>
        <end position="273"/>
    </location>
</feature>
<dbReference type="AlphaFoldDB" id="A0A1H7F2I4"/>
<dbReference type="Pfam" id="PF02517">
    <property type="entry name" value="Rce1-like"/>
    <property type="match status" value="1"/>
</dbReference>
<dbReference type="InterPro" id="IPR003675">
    <property type="entry name" value="Rce1/LyrA-like_dom"/>
</dbReference>
<evidence type="ECO:0000259" key="2">
    <source>
        <dbReference type="Pfam" id="PF02517"/>
    </source>
</evidence>
<dbReference type="EMBL" id="FNZX01000003">
    <property type="protein sequence ID" value="SEK18230.1"/>
    <property type="molecule type" value="Genomic_DNA"/>
</dbReference>
<name>A0A1H7F2I4_9FIRM</name>
<dbReference type="PANTHER" id="PTHR36435:SF1">
    <property type="entry name" value="CAAX AMINO TERMINAL PROTEASE FAMILY PROTEIN"/>
    <property type="match status" value="1"/>
</dbReference>
<dbReference type="PANTHER" id="PTHR36435">
    <property type="entry name" value="SLR1288 PROTEIN"/>
    <property type="match status" value="1"/>
</dbReference>
<feature type="transmembrane region" description="Helical" evidence="1">
    <location>
        <begin position="220"/>
        <end position="240"/>
    </location>
</feature>
<dbReference type="InterPro" id="IPR052710">
    <property type="entry name" value="CAAX_protease"/>
</dbReference>
<evidence type="ECO:0000256" key="1">
    <source>
        <dbReference type="SAM" id="Phobius"/>
    </source>
</evidence>
<reference evidence="4" key="1">
    <citation type="submission" date="2016-10" db="EMBL/GenBank/DDBJ databases">
        <authorList>
            <person name="Varghese N."/>
        </authorList>
    </citation>
    <scope>NUCLEOTIDE SEQUENCE [LARGE SCALE GENOMIC DNA]</scope>
    <source>
        <strain evidence="4">ACV-9</strain>
    </source>
</reference>
<keyword evidence="1" id="KW-0812">Transmembrane</keyword>
<gene>
    <name evidence="3" type="ORF">SAMN02910377_00158</name>
</gene>
<feature type="transmembrane region" description="Helical" evidence="1">
    <location>
        <begin position="181"/>
        <end position="200"/>
    </location>
</feature>
<dbReference type="Proteomes" id="UP000182321">
    <property type="component" value="Unassembled WGS sequence"/>
</dbReference>
<organism evidence="3 4">
    <name type="scientific">Pseudobutyrivibrio ruminis</name>
    <dbReference type="NCBI Taxonomy" id="46206"/>
    <lineage>
        <taxon>Bacteria</taxon>
        <taxon>Bacillati</taxon>
        <taxon>Bacillota</taxon>
        <taxon>Clostridia</taxon>
        <taxon>Lachnospirales</taxon>
        <taxon>Lachnospiraceae</taxon>
        <taxon>Pseudobutyrivibrio</taxon>
    </lineage>
</organism>
<evidence type="ECO:0000313" key="3">
    <source>
        <dbReference type="EMBL" id="SEK18230.1"/>
    </source>
</evidence>
<feature type="transmembrane region" description="Helical" evidence="1">
    <location>
        <begin position="100"/>
        <end position="129"/>
    </location>
</feature>
<sequence>MNDKRKYIPWIFIPCILAFVLQVGASLFVIQAIVTYVLATFNGSTYEDLVNALVDAMLSDGANVLYIIYAVAGIIIFTFVQKKIFSDDKQTKLSEVSKNVPATIAGVLLFCLGMQYVSNYLTAALASAFPSWLEEYEELMETAGLDDSLTLIMGIYAVILAPICEELIFRGVTFSAAKKVMPYYLAIIVQAILFGAFHMNAIQGCYAFVLGLGMGYVMHLYNNIFVTIIIHMIFNLIGTYGSDFLPYGGDTVIGFFLWMLGSLVVTYVSIILLRKGASSVKEKEFTADI</sequence>
<protein>
    <recommendedName>
        <fullName evidence="2">CAAX prenyl protease 2/Lysostaphin resistance protein A-like domain-containing protein</fullName>
    </recommendedName>
</protein>
<evidence type="ECO:0000313" key="4">
    <source>
        <dbReference type="Proteomes" id="UP000182321"/>
    </source>
</evidence>
<dbReference type="RefSeq" id="WP_049960355.1">
    <property type="nucleotide sequence ID" value="NZ_FNZX01000003.1"/>
</dbReference>
<keyword evidence="1" id="KW-0472">Membrane</keyword>
<dbReference type="GO" id="GO:0080120">
    <property type="term" value="P:CAAX-box protein maturation"/>
    <property type="evidence" value="ECO:0007669"/>
    <property type="project" value="UniProtKB-ARBA"/>
</dbReference>
<keyword evidence="4" id="KW-1185">Reference proteome</keyword>
<accession>A0A1H7F2I4</accession>
<feature type="transmembrane region" description="Helical" evidence="1">
    <location>
        <begin position="61"/>
        <end position="80"/>
    </location>
</feature>